<gene>
    <name evidence="2" type="ORF">GJU41_00145</name>
</gene>
<accession>A0A6I2M2S8</accession>
<comment type="caution">
    <text evidence="2">The sequence shown here is derived from an EMBL/GenBank/DDBJ whole genome shotgun (WGS) entry which is preliminary data.</text>
</comment>
<feature type="coiled-coil region" evidence="1">
    <location>
        <begin position="17"/>
        <end position="44"/>
    </location>
</feature>
<keyword evidence="1" id="KW-0175">Coiled coil</keyword>
<evidence type="ECO:0000313" key="2">
    <source>
        <dbReference type="EMBL" id="MRX52365.1"/>
    </source>
</evidence>
<organism evidence="2 3">
    <name type="scientific">Metabacillus idriensis</name>
    <dbReference type="NCBI Taxonomy" id="324768"/>
    <lineage>
        <taxon>Bacteria</taxon>
        <taxon>Bacillati</taxon>
        <taxon>Bacillota</taxon>
        <taxon>Bacilli</taxon>
        <taxon>Bacillales</taxon>
        <taxon>Bacillaceae</taxon>
        <taxon>Metabacillus</taxon>
    </lineage>
</organism>
<dbReference type="EMBL" id="WKKF01000001">
    <property type="protein sequence ID" value="MRX52365.1"/>
    <property type="molecule type" value="Genomic_DNA"/>
</dbReference>
<dbReference type="RefSeq" id="WP_154317782.1">
    <property type="nucleotide sequence ID" value="NZ_CAJGAA010000001.1"/>
</dbReference>
<sequence length="209" mass="23952">MKKGKVADLFFETKIVVAEYQEEAFQLDEQGRELKAELEALQEQHTANLIAQENASVSERVYLKIESKGIIQKSEVIGSLLEELENEHTELKLKFTPILQEALRKDRMILSQYDVTELAIKYRYLLLTEIAEIGKEMQGQYHAIAPDVMEIFEDPAVKEANPRLEYSFHADQFKPGLSWFDKSVVSKNELFAAVRGNLPQHLATPKDVK</sequence>
<protein>
    <submittedName>
        <fullName evidence="2">Uncharacterized protein</fullName>
    </submittedName>
</protein>
<dbReference type="AlphaFoldDB" id="A0A6I2M2S8"/>
<dbReference type="Proteomes" id="UP000441585">
    <property type="component" value="Unassembled WGS sequence"/>
</dbReference>
<keyword evidence="3" id="KW-1185">Reference proteome</keyword>
<proteinExistence type="predicted"/>
<name>A0A6I2M2S8_9BACI</name>
<reference evidence="2 3" key="1">
    <citation type="submission" date="2019-11" db="EMBL/GenBank/DDBJ databases">
        <title>Bacillus idriensis genome.</title>
        <authorList>
            <person name="Konopka E.N."/>
            <person name="Newman J.D."/>
        </authorList>
    </citation>
    <scope>NUCLEOTIDE SEQUENCE [LARGE SCALE GENOMIC DNA]</scope>
    <source>
        <strain evidence="2 3">DSM 19097</strain>
    </source>
</reference>
<evidence type="ECO:0000256" key="1">
    <source>
        <dbReference type="SAM" id="Coils"/>
    </source>
</evidence>
<evidence type="ECO:0000313" key="3">
    <source>
        <dbReference type="Proteomes" id="UP000441585"/>
    </source>
</evidence>